<proteinExistence type="predicted"/>
<dbReference type="AlphaFoldDB" id="A0A447IPA7"/>
<evidence type="ECO:0000313" key="2">
    <source>
        <dbReference type="Proteomes" id="UP000270743"/>
    </source>
</evidence>
<dbReference type="InterPro" id="IPR040442">
    <property type="entry name" value="Pyrv_kinase-like_dom_sf"/>
</dbReference>
<evidence type="ECO:0008006" key="3">
    <source>
        <dbReference type="Google" id="ProtNLM"/>
    </source>
</evidence>
<accession>A0A447IPA7</accession>
<name>A0A447IPA7_9RHOB</name>
<keyword evidence="2" id="KW-1185">Reference proteome</keyword>
<dbReference type="SUPFAM" id="SSF51621">
    <property type="entry name" value="Phosphoenolpyruvate/pyruvate domain"/>
    <property type="match status" value="1"/>
</dbReference>
<dbReference type="RefSeq" id="WP_420899406.1">
    <property type="nucleotide sequence ID" value="NZ_UZWE01000036.1"/>
</dbReference>
<organism evidence="1 2">
    <name type="scientific">Paracoccus haematequi</name>
    <dbReference type="NCBI Taxonomy" id="2491866"/>
    <lineage>
        <taxon>Bacteria</taxon>
        <taxon>Pseudomonadati</taxon>
        <taxon>Pseudomonadota</taxon>
        <taxon>Alphaproteobacteria</taxon>
        <taxon>Rhodobacterales</taxon>
        <taxon>Paracoccaceae</taxon>
        <taxon>Paracoccus</taxon>
    </lineage>
</organism>
<reference evidence="1 2" key="1">
    <citation type="submission" date="2018-12" db="EMBL/GenBank/DDBJ databases">
        <authorList>
            <person name="Criscuolo A."/>
        </authorList>
    </citation>
    <scope>NUCLEOTIDE SEQUENCE [LARGE SCALE GENOMIC DNA]</scope>
    <source>
        <strain evidence="1">ACIP1116241</strain>
    </source>
</reference>
<gene>
    <name evidence="1" type="ORF">PARHAE_02513</name>
</gene>
<evidence type="ECO:0000313" key="1">
    <source>
        <dbReference type="EMBL" id="VDS09314.1"/>
    </source>
</evidence>
<dbReference type="EMBL" id="UZWE01000036">
    <property type="protein sequence ID" value="VDS09314.1"/>
    <property type="molecule type" value="Genomic_DNA"/>
</dbReference>
<protein>
    <recommendedName>
        <fullName evidence="3">2,4-dihydroxyhept-2-ene-1,7-dioic acid aldolase</fullName>
    </recommendedName>
</protein>
<dbReference type="Proteomes" id="UP000270743">
    <property type="component" value="Unassembled WGS sequence"/>
</dbReference>
<dbReference type="GO" id="GO:0003824">
    <property type="term" value="F:catalytic activity"/>
    <property type="evidence" value="ECO:0007669"/>
    <property type="project" value="InterPro"/>
</dbReference>
<sequence length="214" mass="23130">MKPNRIREIWTKGGCALNAFLSIPSPFVAEVMAAQGYDGLIVDLQHGVTDYMAAVGMFQTMWGNLANDLDGHRILLLFCCLPQHVAESAILCLGKPALADIVLRLFDAMRWVAIDDAGIEGLGKDAARKTYRACRRTGAAPHDGLPAQLLRLDRHAGLTGHDVLQDLVDVSFRQILHPPRADQRDDVAFDAACVGNDGGRFLGATAFGRGSGLH</sequence>
<dbReference type="InterPro" id="IPR015813">
    <property type="entry name" value="Pyrv/PenolPyrv_kinase-like_dom"/>
</dbReference>
<dbReference type="Gene3D" id="3.20.20.60">
    <property type="entry name" value="Phosphoenolpyruvate-binding domains"/>
    <property type="match status" value="1"/>
</dbReference>